<reference evidence="2" key="1">
    <citation type="journal article" date="2019" name="Sci. Rep.">
        <title>Draft genome of Tanacetum cinerariifolium, the natural source of mosquito coil.</title>
        <authorList>
            <person name="Yamashiro T."/>
            <person name="Shiraishi A."/>
            <person name="Satake H."/>
            <person name="Nakayama K."/>
        </authorList>
    </citation>
    <scope>NUCLEOTIDE SEQUENCE</scope>
</reference>
<feature type="compositionally biased region" description="Polar residues" evidence="1">
    <location>
        <begin position="191"/>
        <end position="216"/>
    </location>
</feature>
<sequence>MMNALMSLIKRKKFEDLPLKHDILSFIKDLRHSGDIIYLTDVNVDYLHQPWRAFDTIINKCLSGKETGMDKIRLSHKGTGTIPGVPNVPIYDSKSNKESWRDSDEEDDDKDEFKDDANINDHDSDDNDESDEETIESDSDEILDPYKSNDEHDEEEEYDDDFNVEEGEKIDEEDDDEVTKELYKVENFNLGNNDANITDADQSGADQQNASQQSGFEQEEEDAHLLNLDDPSPTDITIASLMDTTVHREITSTTTVPSPPSLFNPLQQEATLTPTPTTSETTTSLHALLDFAFVFKFNERVTNLEKDLSKLKQVDQYAQALSSIPRKPILNYLRFFLKRSHMLQLPLLRKNVIESLEAVVLTRSSSQPQSSYKVATTLFEFELTKILIDKMEKNKSFDVADYKIELYDALVKSYNTDKDIFESYEEPSHTVKDSGMEQDQEFVTGDDNEQPADNMVTKANWFKKLERPPTPNPNWSKRQHVNFRPPQTRISEEWYDLNMALRMYTRRIVIQRWLEDLQLGVESYQKKLNLTKPDTYKSNLRNKTAYTSYSDPHGIIYVDQNRRKRLMRADELHKFSDGMLNDVRSALHDIAAGIRMECLPMRKWSNLDKKRAQLGPKNLPKDIPLDSVVVLRLIVIQRWVEDLQLGVKSYQKKLNLTKPDTYRSNLRNKTAYTSYSDPHGIIYVDQNRRKRLMSADELHKFSDGMLNDVRSALHDIAAGIRMECMPIRKWSNLDKKRA</sequence>
<name>A0A6L2KUK9_TANCI</name>
<protein>
    <submittedName>
        <fullName evidence="2">Uncharacterized protein</fullName>
    </submittedName>
</protein>
<accession>A0A6L2KUK9</accession>
<feature type="compositionally biased region" description="Acidic residues" evidence="1">
    <location>
        <begin position="151"/>
        <end position="177"/>
    </location>
</feature>
<dbReference type="AlphaFoldDB" id="A0A6L2KUK9"/>
<evidence type="ECO:0000256" key="1">
    <source>
        <dbReference type="SAM" id="MobiDB-lite"/>
    </source>
</evidence>
<organism evidence="2">
    <name type="scientific">Tanacetum cinerariifolium</name>
    <name type="common">Dalmatian daisy</name>
    <name type="synonym">Chrysanthemum cinerariifolium</name>
    <dbReference type="NCBI Taxonomy" id="118510"/>
    <lineage>
        <taxon>Eukaryota</taxon>
        <taxon>Viridiplantae</taxon>
        <taxon>Streptophyta</taxon>
        <taxon>Embryophyta</taxon>
        <taxon>Tracheophyta</taxon>
        <taxon>Spermatophyta</taxon>
        <taxon>Magnoliopsida</taxon>
        <taxon>eudicotyledons</taxon>
        <taxon>Gunneridae</taxon>
        <taxon>Pentapetalae</taxon>
        <taxon>asterids</taxon>
        <taxon>campanulids</taxon>
        <taxon>Asterales</taxon>
        <taxon>Asteraceae</taxon>
        <taxon>Asteroideae</taxon>
        <taxon>Anthemideae</taxon>
        <taxon>Anthemidinae</taxon>
        <taxon>Tanacetum</taxon>
    </lineage>
</organism>
<gene>
    <name evidence="2" type="ORF">Tci_024265</name>
</gene>
<evidence type="ECO:0000313" key="2">
    <source>
        <dbReference type="EMBL" id="GEU52287.1"/>
    </source>
</evidence>
<comment type="caution">
    <text evidence="2">The sequence shown here is derived from an EMBL/GenBank/DDBJ whole genome shotgun (WGS) entry which is preliminary data.</text>
</comment>
<feature type="compositionally biased region" description="Acidic residues" evidence="1">
    <location>
        <begin position="123"/>
        <end position="143"/>
    </location>
</feature>
<feature type="region of interest" description="Disordered" evidence="1">
    <location>
        <begin position="191"/>
        <end position="232"/>
    </location>
</feature>
<feature type="region of interest" description="Disordered" evidence="1">
    <location>
        <begin position="74"/>
        <end position="177"/>
    </location>
</feature>
<proteinExistence type="predicted"/>
<feature type="compositionally biased region" description="Basic and acidic residues" evidence="1">
    <location>
        <begin position="111"/>
        <end position="122"/>
    </location>
</feature>
<dbReference type="EMBL" id="BKCJ010002992">
    <property type="protein sequence ID" value="GEU52287.1"/>
    <property type="molecule type" value="Genomic_DNA"/>
</dbReference>